<dbReference type="InterPro" id="IPR050388">
    <property type="entry name" value="ABC_Ni/Peptide_Import"/>
</dbReference>
<keyword evidence="10" id="KW-1185">Reference proteome</keyword>
<dbReference type="SMART" id="SM00382">
    <property type="entry name" value="AAA"/>
    <property type="match status" value="1"/>
</dbReference>
<evidence type="ECO:0000259" key="8">
    <source>
        <dbReference type="PROSITE" id="PS50893"/>
    </source>
</evidence>
<protein>
    <submittedName>
        <fullName evidence="9">Peptide/nickel transport system ATP-binding protein</fullName>
    </submittedName>
</protein>
<keyword evidence="5" id="KW-0547">Nucleotide-binding</keyword>
<dbReference type="Pfam" id="PF00005">
    <property type="entry name" value="ABC_tran"/>
    <property type="match status" value="1"/>
</dbReference>
<organism evidence="9 10">
    <name type="scientific">Anoxybacillus andreesenii</name>
    <dbReference type="NCBI Taxonomy" id="1325932"/>
    <lineage>
        <taxon>Bacteria</taxon>
        <taxon>Bacillati</taxon>
        <taxon>Bacillota</taxon>
        <taxon>Bacilli</taxon>
        <taxon>Bacillales</taxon>
        <taxon>Anoxybacillaceae</taxon>
        <taxon>Anoxybacillus</taxon>
    </lineage>
</organism>
<dbReference type="Gene3D" id="3.40.50.300">
    <property type="entry name" value="P-loop containing nucleotide triphosphate hydrolases"/>
    <property type="match status" value="1"/>
</dbReference>
<dbReference type="PANTHER" id="PTHR43297">
    <property type="entry name" value="OLIGOPEPTIDE TRANSPORT ATP-BINDING PROTEIN APPD"/>
    <property type="match status" value="1"/>
</dbReference>
<dbReference type="Pfam" id="PF08352">
    <property type="entry name" value="oligo_HPY"/>
    <property type="match status" value="1"/>
</dbReference>
<dbReference type="InterPro" id="IPR003439">
    <property type="entry name" value="ABC_transporter-like_ATP-bd"/>
</dbReference>
<name>A0ABT9V1L9_9BACL</name>
<dbReference type="PANTHER" id="PTHR43297:SF2">
    <property type="entry name" value="DIPEPTIDE TRANSPORT ATP-BINDING PROTEIN DPPD"/>
    <property type="match status" value="1"/>
</dbReference>
<evidence type="ECO:0000256" key="5">
    <source>
        <dbReference type="ARBA" id="ARBA00022741"/>
    </source>
</evidence>
<feature type="domain" description="ABC transporter" evidence="8">
    <location>
        <begin position="8"/>
        <end position="257"/>
    </location>
</feature>
<dbReference type="SUPFAM" id="SSF52540">
    <property type="entry name" value="P-loop containing nucleoside triphosphate hydrolases"/>
    <property type="match status" value="1"/>
</dbReference>
<dbReference type="InterPro" id="IPR003593">
    <property type="entry name" value="AAA+_ATPase"/>
</dbReference>
<dbReference type="EMBL" id="JAUSTU010000004">
    <property type="protein sequence ID" value="MDQ0154850.1"/>
    <property type="molecule type" value="Genomic_DNA"/>
</dbReference>
<dbReference type="RefSeq" id="WP_307149434.1">
    <property type="nucleotide sequence ID" value="NZ_JAUSTU010000004.1"/>
</dbReference>
<dbReference type="InterPro" id="IPR017871">
    <property type="entry name" value="ABC_transporter-like_CS"/>
</dbReference>
<evidence type="ECO:0000313" key="9">
    <source>
        <dbReference type="EMBL" id="MDQ0154850.1"/>
    </source>
</evidence>
<dbReference type="InterPro" id="IPR013563">
    <property type="entry name" value="Oligopep_ABC_C"/>
</dbReference>
<keyword evidence="3" id="KW-0813">Transport</keyword>
<evidence type="ECO:0000256" key="7">
    <source>
        <dbReference type="ARBA" id="ARBA00023136"/>
    </source>
</evidence>
<evidence type="ECO:0000256" key="1">
    <source>
        <dbReference type="ARBA" id="ARBA00004202"/>
    </source>
</evidence>
<dbReference type="CDD" id="cd03257">
    <property type="entry name" value="ABC_NikE_OppD_transporters"/>
    <property type="match status" value="1"/>
</dbReference>
<gene>
    <name evidence="9" type="ORF">J2S07_001154</name>
</gene>
<keyword evidence="7" id="KW-0472">Membrane</keyword>
<keyword evidence="4" id="KW-1003">Cell membrane</keyword>
<dbReference type="PROSITE" id="PS00211">
    <property type="entry name" value="ABC_TRANSPORTER_1"/>
    <property type="match status" value="1"/>
</dbReference>
<evidence type="ECO:0000256" key="4">
    <source>
        <dbReference type="ARBA" id="ARBA00022475"/>
    </source>
</evidence>
<evidence type="ECO:0000256" key="3">
    <source>
        <dbReference type="ARBA" id="ARBA00022448"/>
    </source>
</evidence>
<comment type="subcellular location">
    <subcellularLocation>
        <location evidence="1">Cell membrane</location>
        <topology evidence="1">Peripheral membrane protein</topology>
    </subcellularLocation>
</comment>
<dbReference type="Proteomes" id="UP001231362">
    <property type="component" value="Unassembled WGS sequence"/>
</dbReference>
<dbReference type="InterPro" id="IPR027417">
    <property type="entry name" value="P-loop_NTPase"/>
</dbReference>
<dbReference type="GO" id="GO:0005524">
    <property type="term" value="F:ATP binding"/>
    <property type="evidence" value="ECO:0007669"/>
    <property type="project" value="UniProtKB-KW"/>
</dbReference>
<accession>A0ABT9V1L9</accession>
<evidence type="ECO:0000256" key="6">
    <source>
        <dbReference type="ARBA" id="ARBA00022840"/>
    </source>
</evidence>
<dbReference type="NCBIfam" id="TIGR01727">
    <property type="entry name" value="oligo_HPY"/>
    <property type="match status" value="1"/>
</dbReference>
<sequence length="329" mass="36649">MTEVLLEIKNLGIQFKTGEGAIQPIRGVNFSLRKGETLGVVGESGSGKSVTSLAVMGLLPEKKSKIVSGSILFNNEDITHLNERQYRKLRGNEMSMIFQEPMTSLNPVFTIGEQLGEPLKQHKKMSKKERKAAIIKILKQVGIPRADQIINEYPHQLSGGMRQRVMISLALLCEPKLLICDEPTTALDVTIQAQILELMKQIKAEKDMSLLFITHDLGVVAEMCDRVVVMYAGEIVEVAEINELFDNPLHPYTKGLIDSLPTNNARKSKLYSIKGQVPRPDEIGKGCAFANRCPYAFNKCVESAPPTFSKGEHLSKCWLQESDRQVNIQ</sequence>
<evidence type="ECO:0000256" key="2">
    <source>
        <dbReference type="ARBA" id="ARBA00005417"/>
    </source>
</evidence>
<comment type="caution">
    <text evidence="9">The sequence shown here is derived from an EMBL/GenBank/DDBJ whole genome shotgun (WGS) entry which is preliminary data.</text>
</comment>
<dbReference type="PROSITE" id="PS50893">
    <property type="entry name" value="ABC_TRANSPORTER_2"/>
    <property type="match status" value="1"/>
</dbReference>
<evidence type="ECO:0000313" key="10">
    <source>
        <dbReference type="Proteomes" id="UP001231362"/>
    </source>
</evidence>
<reference evidence="9 10" key="1">
    <citation type="submission" date="2023-07" db="EMBL/GenBank/DDBJ databases">
        <title>Genomic Encyclopedia of Type Strains, Phase IV (KMG-IV): sequencing the most valuable type-strain genomes for metagenomic binning, comparative biology and taxonomic classification.</title>
        <authorList>
            <person name="Goeker M."/>
        </authorList>
    </citation>
    <scope>NUCLEOTIDE SEQUENCE [LARGE SCALE GENOMIC DNA]</scope>
    <source>
        <strain evidence="9 10">DSM 23948</strain>
    </source>
</reference>
<proteinExistence type="inferred from homology"/>
<comment type="similarity">
    <text evidence="2">Belongs to the ABC transporter superfamily.</text>
</comment>
<keyword evidence="6 9" id="KW-0067">ATP-binding</keyword>